<evidence type="ECO:0000256" key="3">
    <source>
        <dbReference type="SAM" id="MobiDB-lite"/>
    </source>
</evidence>
<feature type="region of interest" description="Disordered" evidence="3">
    <location>
        <begin position="89"/>
        <end position="164"/>
    </location>
</feature>
<feature type="compositionally biased region" description="Polar residues" evidence="3">
    <location>
        <begin position="112"/>
        <end position="122"/>
    </location>
</feature>
<dbReference type="InterPro" id="IPR019544">
    <property type="entry name" value="Tetratricopeptide_SHNi-TPR_dom"/>
</dbReference>
<dbReference type="AlphaFoldDB" id="A0A6A6EUI5"/>
<dbReference type="GO" id="GO:0042393">
    <property type="term" value="F:histone binding"/>
    <property type="evidence" value="ECO:0007669"/>
    <property type="project" value="TreeGrafter"/>
</dbReference>
<protein>
    <recommendedName>
        <fullName evidence="4">Tetratricopeptide SHNi-TPR domain-containing protein</fullName>
    </recommendedName>
</protein>
<feature type="compositionally biased region" description="Basic and acidic residues" evidence="3">
    <location>
        <begin position="91"/>
        <end position="107"/>
    </location>
</feature>
<feature type="domain" description="Tetratricopeptide SHNi-TPR" evidence="4">
    <location>
        <begin position="215"/>
        <end position="252"/>
    </location>
</feature>
<feature type="region of interest" description="Disordered" evidence="3">
    <location>
        <begin position="399"/>
        <end position="454"/>
    </location>
</feature>
<feature type="compositionally biased region" description="Basic and acidic residues" evidence="3">
    <location>
        <begin position="290"/>
        <end position="307"/>
    </location>
</feature>
<dbReference type="InterPro" id="IPR011990">
    <property type="entry name" value="TPR-like_helical_dom_sf"/>
</dbReference>
<name>A0A6A6EUI5_9PEZI</name>
<dbReference type="OrthoDB" id="5587616at2759"/>
<gene>
    <name evidence="5" type="ORF">K469DRAFT_734242</name>
</gene>
<dbReference type="Proteomes" id="UP000800200">
    <property type="component" value="Unassembled WGS sequence"/>
</dbReference>
<dbReference type="GO" id="GO:0034080">
    <property type="term" value="P:CENP-A containing chromatin assembly"/>
    <property type="evidence" value="ECO:0007669"/>
    <property type="project" value="TreeGrafter"/>
</dbReference>
<reference evidence="5" key="1">
    <citation type="journal article" date="2020" name="Stud. Mycol.">
        <title>101 Dothideomycetes genomes: a test case for predicting lifestyles and emergence of pathogens.</title>
        <authorList>
            <person name="Haridas S."/>
            <person name="Albert R."/>
            <person name="Binder M."/>
            <person name="Bloem J."/>
            <person name="Labutti K."/>
            <person name="Salamov A."/>
            <person name="Andreopoulos B."/>
            <person name="Baker S."/>
            <person name="Barry K."/>
            <person name="Bills G."/>
            <person name="Bluhm B."/>
            <person name="Cannon C."/>
            <person name="Castanera R."/>
            <person name="Culley D."/>
            <person name="Daum C."/>
            <person name="Ezra D."/>
            <person name="Gonzalez J."/>
            <person name="Henrissat B."/>
            <person name="Kuo A."/>
            <person name="Liang C."/>
            <person name="Lipzen A."/>
            <person name="Lutzoni F."/>
            <person name="Magnuson J."/>
            <person name="Mondo S."/>
            <person name="Nolan M."/>
            <person name="Ohm R."/>
            <person name="Pangilinan J."/>
            <person name="Park H.-J."/>
            <person name="Ramirez L."/>
            <person name="Alfaro M."/>
            <person name="Sun H."/>
            <person name="Tritt A."/>
            <person name="Yoshinaga Y."/>
            <person name="Zwiers L.-H."/>
            <person name="Turgeon B."/>
            <person name="Goodwin S."/>
            <person name="Spatafora J."/>
            <person name="Crous P."/>
            <person name="Grigoriev I."/>
        </authorList>
    </citation>
    <scope>NUCLEOTIDE SEQUENCE</scope>
    <source>
        <strain evidence="5">CBS 207.26</strain>
    </source>
</reference>
<dbReference type="EMBL" id="ML994610">
    <property type="protein sequence ID" value="KAF2195787.1"/>
    <property type="molecule type" value="Genomic_DNA"/>
</dbReference>
<keyword evidence="1" id="KW-0677">Repeat</keyword>
<dbReference type="Gene3D" id="1.25.40.10">
    <property type="entry name" value="Tetratricopeptide repeat domain"/>
    <property type="match status" value="1"/>
</dbReference>
<dbReference type="PANTHER" id="PTHR15081">
    <property type="entry name" value="NUCLEAR AUTOANTIGENIC SPERM PROTEIN NASP -RELATED"/>
    <property type="match status" value="1"/>
</dbReference>
<keyword evidence="2" id="KW-0802">TPR repeat</keyword>
<evidence type="ECO:0000256" key="1">
    <source>
        <dbReference type="ARBA" id="ARBA00022737"/>
    </source>
</evidence>
<feature type="compositionally biased region" description="Basic and acidic residues" evidence="3">
    <location>
        <begin position="320"/>
        <end position="340"/>
    </location>
</feature>
<evidence type="ECO:0000313" key="6">
    <source>
        <dbReference type="Proteomes" id="UP000800200"/>
    </source>
</evidence>
<evidence type="ECO:0000259" key="4">
    <source>
        <dbReference type="Pfam" id="PF10516"/>
    </source>
</evidence>
<evidence type="ECO:0000313" key="5">
    <source>
        <dbReference type="EMBL" id="KAF2195787.1"/>
    </source>
</evidence>
<dbReference type="GO" id="GO:0005654">
    <property type="term" value="C:nucleoplasm"/>
    <property type="evidence" value="ECO:0007669"/>
    <property type="project" value="TreeGrafter"/>
</dbReference>
<feature type="compositionally biased region" description="Low complexity" evidence="3">
    <location>
        <begin position="1"/>
        <end position="17"/>
    </location>
</feature>
<dbReference type="Pfam" id="PF10516">
    <property type="entry name" value="SHNi-TPR"/>
    <property type="match status" value="1"/>
</dbReference>
<proteinExistence type="predicted"/>
<dbReference type="InterPro" id="IPR051730">
    <property type="entry name" value="NASP-like"/>
</dbReference>
<sequence length="454" mass="49399">MMAAPAAEPTSSAAEASPTKEKLSELTTAAALQYSLKNFTDAANLYSEATAVQAELNGEMAPENAELLYSYGRCLYKVAIAKSDVLGGKVAQEEKKKPEKKARKEGAEASASGSGQLNGTATENKEATVESKPFFQLTGDENWTDSEDEEEGEGGEGAAEEAEEDDFSNAYEILDFARVLLSRQLETLQTAESGDKGKGKAEDTLEAKKIKERLADTHDLLGEISLENERFHDAVSDSRAALEYRKQLLPFEDALVTEAHYKLSLALEFASMTQVREAEREAEAATSTNKSEEQEAKVDMELRKQAAEEMEQAISSLESRLGKEQADLPSLPEDKKEATKKSIAEVKDMLEEMRQRLIDLRADPTKQQFNPAEGIDPSVFSGLLGGLLGTDPATQKAKIEEATKSAKDVTGLVRTKKKEKAPEPAASGNGSGKRKLEIEDDGMNGKRAKTEEMQ</sequence>
<dbReference type="PANTHER" id="PTHR15081:SF1">
    <property type="entry name" value="NUCLEAR AUTOANTIGENIC SPERM PROTEIN"/>
    <property type="match status" value="1"/>
</dbReference>
<accession>A0A6A6EUI5</accession>
<feature type="compositionally biased region" description="Acidic residues" evidence="3">
    <location>
        <begin position="142"/>
        <end position="164"/>
    </location>
</feature>
<dbReference type="GO" id="GO:0006335">
    <property type="term" value="P:DNA replication-dependent chromatin assembly"/>
    <property type="evidence" value="ECO:0007669"/>
    <property type="project" value="TreeGrafter"/>
</dbReference>
<feature type="region of interest" description="Disordered" evidence="3">
    <location>
        <begin position="1"/>
        <end position="22"/>
    </location>
</feature>
<feature type="region of interest" description="Disordered" evidence="3">
    <location>
        <begin position="280"/>
        <end position="340"/>
    </location>
</feature>
<keyword evidence="6" id="KW-1185">Reference proteome</keyword>
<organism evidence="5 6">
    <name type="scientific">Zopfia rhizophila CBS 207.26</name>
    <dbReference type="NCBI Taxonomy" id="1314779"/>
    <lineage>
        <taxon>Eukaryota</taxon>
        <taxon>Fungi</taxon>
        <taxon>Dikarya</taxon>
        <taxon>Ascomycota</taxon>
        <taxon>Pezizomycotina</taxon>
        <taxon>Dothideomycetes</taxon>
        <taxon>Dothideomycetes incertae sedis</taxon>
        <taxon>Zopfiaceae</taxon>
        <taxon>Zopfia</taxon>
    </lineage>
</organism>
<evidence type="ECO:0000256" key="2">
    <source>
        <dbReference type="ARBA" id="ARBA00022803"/>
    </source>
</evidence>